<organism evidence="1 2">
    <name type="scientific">Aerosakkonema funiforme FACHB-1375</name>
    <dbReference type="NCBI Taxonomy" id="2949571"/>
    <lineage>
        <taxon>Bacteria</taxon>
        <taxon>Bacillati</taxon>
        <taxon>Cyanobacteriota</taxon>
        <taxon>Cyanophyceae</taxon>
        <taxon>Oscillatoriophycideae</taxon>
        <taxon>Aerosakkonematales</taxon>
        <taxon>Aerosakkonemataceae</taxon>
        <taxon>Aerosakkonema</taxon>
    </lineage>
</organism>
<gene>
    <name evidence="1" type="ORF">H6G03_17145</name>
</gene>
<dbReference type="AlphaFoldDB" id="A0A926ZH03"/>
<reference evidence="1" key="1">
    <citation type="journal article" date="2015" name="ISME J.">
        <title>Draft Genome Sequence of Streptomyces incarnatus NRRL8089, which Produces the Nucleoside Antibiotic Sinefungin.</title>
        <authorList>
            <person name="Oshima K."/>
            <person name="Hattori M."/>
            <person name="Shimizu H."/>
            <person name="Fukuda K."/>
            <person name="Nemoto M."/>
            <person name="Inagaki K."/>
            <person name="Tamura T."/>
        </authorList>
    </citation>
    <scope>NUCLEOTIDE SEQUENCE</scope>
    <source>
        <strain evidence="1">FACHB-1375</strain>
    </source>
</reference>
<evidence type="ECO:0000313" key="1">
    <source>
        <dbReference type="EMBL" id="MBD2182768.1"/>
    </source>
</evidence>
<dbReference type="EMBL" id="JACJPW010000042">
    <property type="protein sequence ID" value="MBD2182768.1"/>
    <property type="molecule type" value="Genomic_DNA"/>
</dbReference>
<accession>A0A926ZH03</accession>
<reference evidence="1" key="2">
    <citation type="submission" date="2020-08" db="EMBL/GenBank/DDBJ databases">
        <authorList>
            <person name="Chen M."/>
            <person name="Teng W."/>
            <person name="Zhao L."/>
            <person name="Hu C."/>
            <person name="Zhou Y."/>
            <person name="Han B."/>
            <person name="Song L."/>
            <person name="Shu W."/>
        </authorList>
    </citation>
    <scope>NUCLEOTIDE SEQUENCE</scope>
    <source>
        <strain evidence="1">FACHB-1375</strain>
    </source>
</reference>
<evidence type="ECO:0000313" key="2">
    <source>
        <dbReference type="Proteomes" id="UP000641646"/>
    </source>
</evidence>
<dbReference type="Proteomes" id="UP000641646">
    <property type="component" value="Unassembled WGS sequence"/>
</dbReference>
<name>A0A926ZH03_9CYAN</name>
<protein>
    <submittedName>
        <fullName evidence="1">Uncharacterized protein</fullName>
    </submittedName>
</protein>
<keyword evidence="2" id="KW-1185">Reference proteome</keyword>
<dbReference type="RefSeq" id="WP_190465811.1">
    <property type="nucleotide sequence ID" value="NZ_JACJPW010000042.1"/>
</dbReference>
<comment type="caution">
    <text evidence="1">The sequence shown here is derived from an EMBL/GenBank/DDBJ whole genome shotgun (WGS) entry which is preliminary data.</text>
</comment>
<sequence length="65" mass="7728">MFDWKRYPSYAVYQAIAYHNYAIAYHPCCILSIRSPYFSQILWRSLLASEKIRLRQTIKLTALSP</sequence>
<proteinExistence type="predicted"/>